<gene>
    <name evidence="4" type="ORF">MOO45_02515</name>
</gene>
<evidence type="ECO:0000259" key="3">
    <source>
        <dbReference type="PROSITE" id="PS51295"/>
    </source>
</evidence>
<keyword evidence="5" id="KW-1185">Reference proteome</keyword>
<dbReference type="PANTHER" id="PTHR40065:SF3">
    <property type="entry name" value="RNA-BINDING PROTEIN YHBY"/>
    <property type="match status" value="1"/>
</dbReference>
<dbReference type="PROSITE" id="PS51295">
    <property type="entry name" value="CRM"/>
    <property type="match status" value="1"/>
</dbReference>
<dbReference type="InterPro" id="IPR051925">
    <property type="entry name" value="RNA-binding_domain"/>
</dbReference>
<dbReference type="InterPro" id="IPR001890">
    <property type="entry name" value="RNA-binding_CRM"/>
</dbReference>
<dbReference type="Pfam" id="PF01985">
    <property type="entry name" value="CRS1_YhbY"/>
    <property type="match status" value="1"/>
</dbReference>
<feature type="domain" description="CRM" evidence="3">
    <location>
        <begin position="1"/>
        <end position="97"/>
    </location>
</feature>
<organism evidence="4 5">
    <name type="scientific">Bombilactobacillus folatiphilus</name>
    <dbReference type="NCBI Taxonomy" id="2923362"/>
    <lineage>
        <taxon>Bacteria</taxon>
        <taxon>Bacillati</taxon>
        <taxon>Bacillota</taxon>
        <taxon>Bacilli</taxon>
        <taxon>Lactobacillales</taxon>
        <taxon>Lactobacillaceae</taxon>
        <taxon>Bombilactobacillus</taxon>
    </lineage>
</organism>
<dbReference type="Proteomes" id="UP000831495">
    <property type="component" value="Chromosome"/>
</dbReference>
<evidence type="ECO:0000313" key="5">
    <source>
        <dbReference type="Proteomes" id="UP000831495"/>
    </source>
</evidence>
<dbReference type="EMBL" id="CP093366">
    <property type="protein sequence ID" value="UQS82543.1"/>
    <property type="molecule type" value="Genomic_DNA"/>
</dbReference>
<evidence type="ECO:0000256" key="2">
    <source>
        <dbReference type="PROSITE-ProRule" id="PRU00626"/>
    </source>
</evidence>
<dbReference type="RefSeq" id="WP_249514821.1">
    <property type="nucleotide sequence ID" value="NZ_CP093366.1"/>
</dbReference>
<dbReference type="PANTHER" id="PTHR40065">
    <property type="entry name" value="RNA-BINDING PROTEIN YHBY"/>
    <property type="match status" value="1"/>
</dbReference>
<sequence length="105" mass="11573">MLTKKQIKYLKSQAQTLTPSLQIGKNGLSTNLFAQLAEQLEHQELIKISLLQTAPLTTKSFAMALAKALPQVNMVNQIGHTVVVYSQASESKHRTISLKVDQIKG</sequence>
<reference evidence="4" key="1">
    <citation type="journal article" date="2022" name="Int. J. Syst. Evol. Microbiol.">
        <title>Apilactobacillus apisilvae sp. nov., Nicolia spurrieriana gen. nov. sp. nov., Bombilactobacillus folatiphilus sp. nov. and Bombilactobacillus thymidiniphilus sp. nov., four new lactic acid bacterial isolates from stingless bees Tetragonula carbonaria and Austroplebeia australis.</title>
        <authorList>
            <person name="Oliphant S.A."/>
            <person name="Watson-Haigh N.S."/>
            <person name="Sumby K.M."/>
            <person name="Gardner J."/>
            <person name="Groom S."/>
            <person name="Jiranek V."/>
        </authorList>
    </citation>
    <scope>NUCLEOTIDE SEQUENCE</scope>
    <source>
        <strain evidence="4">SG4_D2</strain>
    </source>
</reference>
<accession>A0ABY4P9X0</accession>
<dbReference type="InterPro" id="IPR035920">
    <property type="entry name" value="YhbY-like_sf"/>
</dbReference>
<dbReference type="Gene3D" id="3.30.110.60">
    <property type="entry name" value="YhbY-like"/>
    <property type="match status" value="1"/>
</dbReference>
<name>A0ABY4P9X0_9LACO</name>
<evidence type="ECO:0000313" key="4">
    <source>
        <dbReference type="EMBL" id="UQS82543.1"/>
    </source>
</evidence>
<keyword evidence="1 2" id="KW-0694">RNA-binding</keyword>
<dbReference type="SUPFAM" id="SSF75471">
    <property type="entry name" value="YhbY-like"/>
    <property type="match status" value="1"/>
</dbReference>
<protein>
    <submittedName>
        <fullName evidence="4">YhbY family RNA-binding protein</fullName>
    </submittedName>
</protein>
<evidence type="ECO:0000256" key="1">
    <source>
        <dbReference type="ARBA" id="ARBA00022884"/>
    </source>
</evidence>
<dbReference type="SMART" id="SM01103">
    <property type="entry name" value="CRS1_YhbY"/>
    <property type="match status" value="1"/>
</dbReference>
<proteinExistence type="predicted"/>